<feature type="transmembrane region" description="Helical" evidence="1">
    <location>
        <begin position="7"/>
        <end position="29"/>
    </location>
</feature>
<protein>
    <submittedName>
        <fullName evidence="3">Ovule protein</fullName>
    </submittedName>
</protein>
<dbReference type="Proteomes" id="UP000095283">
    <property type="component" value="Unplaced"/>
</dbReference>
<evidence type="ECO:0000313" key="2">
    <source>
        <dbReference type="Proteomes" id="UP000095283"/>
    </source>
</evidence>
<evidence type="ECO:0000313" key="3">
    <source>
        <dbReference type="WBParaSite" id="Hba_10478"/>
    </source>
</evidence>
<dbReference type="WBParaSite" id="Hba_10478">
    <property type="protein sequence ID" value="Hba_10478"/>
    <property type="gene ID" value="Hba_10478"/>
</dbReference>
<name>A0A1I7WZ69_HETBA</name>
<keyword evidence="1" id="KW-1133">Transmembrane helix</keyword>
<keyword evidence="1" id="KW-0812">Transmembrane</keyword>
<reference evidence="3" key="1">
    <citation type="submission" date="2016-11" db="UniProtKB">
        <authorList>
            <consortium name="WormBaseParasite"/>
        </authorList>
    </citation>
    <scope>IDENTIFICATION</scope>
</reference>
<sequence length="66" mass="7775">MQEVLGMGIGLFQGLTLYYIYVLFPYLLYKILESMFFRTCTSSIIKIFSLVTFGFLREKTTSAWRQ</sequence>
<feature type="transmembrane region" description="Helical" evidence="1">
    <location>
        <begin position="35"/>
        <end position="56"/>
    </location>
</feature>
<accession>A0A1I7WZ69</accession>
<keyword evidence="2" id="KW-1185">Reference proteome</keyword>
<keyword evidence="1" id="KW-0472">Membrane</keyword>
<evidence type="ECO:0000256" key="1">
    <source>
        <dbReference type="SAM" id="Phobius"/>
    </source>
</evidence>
<proteinExistence type="predicted"/>
<organism evidence="2 3">
    <name type="scientific">Heterorhabditis bacteriophora</name>
    <name type="common">Entomopathogenic nematode worm</name>
    <dbReference type="NCBI Taxonomy" id="37862"/>
    <lineage>
        <taxon>Eukaryota</taxon>
        <taxon>Metazoa</taxon>
        <taxon>Ecdysozoa</taxon>
        <taxon>Nematoda</taxon>
        <taxon>Chromadorea</taxon>
        <taxon>Rhabditida</taxon>
        <taxon>Rhabditina</taxon>
        <taxon>Rhabditomorpha</taxon>
        <taxon>Strongyloidea</taxon>
        <taxon>Heterorhabditidae</taxon>
        <taxon>Heterorhabditis</taxon>
    </lineage>
</organism>
<dbReference type="AlphaFoldDB" id="A0A1I7WZ69"/>